<evidence type="ECO:0000259" key="1">
    <source>
        <dbReference type="Pfam" id="PF12867"/>
    </source>
</evidence>
<dbReference type="Gene3D" id="1.20.120.450">
    <property type="entry name" value="dinb family like domain"/>
    <property type="match status" value="1"/>
</dbReference>
<dbReference type="Proteomes" id="UP001226434">
    <property type="component" value="Unassembled WGS sequence"/>
</dbReference>
<reference evidence="2 3" key="1">
    <citation type="submission" date="2023-05" db="EMBL/GenBank/DDBJ databases">
        <title>Genome sequence of Pinibacter sp. MAH-24.</title>
        <authorList>
            <person name="Huq M.A."/>
        </authorList>
    </citation>
    <scope>NUCLEOTIDE SEQUENCE [LARGE SCALE GENOMIC DNA]</scope>
    <source>
        <strain evidence="2 3">MAH-24</strain>
    </source>
</reference>
<accession>A0ABT6RDV3</accession>
<dbReference type="InterPro" id="IPR034660">
    <property type="entry name" value="DinB/YfiT-like"/>
</dbReference>
<keyword evidence="3" id="KW-1185">Reference proteome</keyword>
<name>A0ABT6RDV3_9BACT</name>
<dbReference type="RefSeq" id="WP_282334847.1">
    <property type="nucleotide sequence ID" value="NZ_JASBRG010000007.1"/>
</dbReference>
<gene>
    <name evidence="2" type="ORF">QJ048_13205</name>
</gene>
<comment type="caution">
    <text evidence="2">The sequence shown here is derived from an EMBL/GenBank/DDBJ whole genome shotgun (WGS) entry which is preliminary data.</text>
</comment>
<dbReference type="SUPFAM" id="SSF109854">
    <property type="entry name" value="DinB/YfiT-like putative metalloenzymes"/>
    <property type="match status" value="1"/>
</dbReference>
<protein>
    <submittedName>
        <fullName evidence="2">DinB family protein</fullName>
    </submittedName>
</protein>
<evidence type="ECO:0000313" key="3">
    <source>
        <dbReference type="Proteomes" id="UP001226434"/>
    </source>
</evidence>
<evidence type="ECO:0000313" key="2">
    <source>
        <dbReference type="EMBL" id="MDI3320742.1"/>
    </source>
</evidence>
<dbReference type="Pfam" id="PF12867">
    <property type="entry name" value="DinB_2"/>
    <property type="match status" value="1"/>
</dbReference>
<organism evidence="2 3">
    <name type="scientific">Pinibacter soli</name>
    <dbReference type="NCBI Taxonomy" id="3044211"/>
    <lineage>
        <taxon>Bacteria</taxon>
        <taxon>Pseudomonadati</taxon>
        <taxon>Bacteroidota</taxon>
        <taxon>Chitinophagia</taxon>
        <taxon>Chitinophagales</taxon>
        <taxon>Chitinophagaceae</taxon>
        <taxon>Pinibacter</taxon>
    </lineage>
</organism>
<sequence length="170" mass="19821">MPTKTNVVSADFFKRYINIVKEDDAMDALENNLKSFLKLLKRIPRKKVNYAYAEGKWTIKQLLQHVIDTERVFAYRALRFSKNEGVDLPGFDENVWGYNTPVDQRKWKDMIEEFKHLRKANIAMFKAFTKEQLLLTGTANNNHINVTALGFMCAGHVQHHMGILKERYLG</sequence>
<proteinExistence type="predicted"/>
<dbReference type="InterPro" id="IPR024775">
    <property type="entry name" value="DinB-like"/>
</dbReference>
<dbReference type="EMBL" id="JASBRG010000007">
    <property type="protein sequence ID" value="MDI3320742.1"/>
    <property type="molecule type" value="Genomic_DNA"/>
</dbReference>
<feature type="domain" description="DinB-like" evidence="1">
    <location>
        <begin position="29"/>
        <end position="163"/>
    </location>
</feature>